<evidence type="ECO:0000313" key="3">
    <source>
        <dbReference type="Proteomes" id="UP001519287"/>
    </source>
</evidence>
<keyword evidence="1" id="KW-0472">Membrane</keyword>
<feature type="transmembrane region" description="Helical" evidence="1">
    <location>
        <begin position="148"/>
        <end position="171"/>
    </location>
</feature>
<feature type="transmembrane region" description="Helical" evidence="1">
    <location>
        <begin position="120"/>
        <end position="142"/>
    </location>
</feature>
<dbReference type="Proteomes" id="UP001519287">
    <property type="component" value="Unassembled WGS sequence"/>
</dbReference>
<name>A0ABS4IR95_9BACL</name>
<gene>
    <name evidence="2" type="ORF">J2Z66_001641</name>
</gene>
<organism evidence="2 3">
    <name type="scientific">Paenibacillus eucommiae</name>
    <dbReference type="NCBI Taxonomy" id="1355755"/>
    <lineage>
        <taxon>Bacteria</taxon>
        <taxon>Bacillati</taxon>
        <taxon>Bacillota</taxon>
        <taxon>Bacilli</taxon>
        <taxon>Bacillales</taxon>
        <taxon>Paenibacillaceae</taxon>
        <taxon>Paenibacillus</taxon>
    </lineage>
</organism>
<evidence type="ECO:0000313" key="2">
    <source>
        <dbReference type="EMBL" id="MBP1990043.1"/>
    </source>
</evidence>
<protein>
    <submittedName>
        <fullName evidence="2">ABC-2 type transport system permease protein</fullName>
    </submittedName>
</protein>
<keyword evidence="1" id="KW-1133">Transmembrane helix</keyword>
<reference evidence="2 3" key="1">
    <citation type="submission" date="2021-03" db="EMBL/GenBank/DDBJ databases">
        <title>Genomic Encyclopedia of Type Strains, Phase IV (KMG-IV): sequencing the most valuable type-strain genomes for metagenomic binning, comparative biology and taxonomic classification.</title>
        <authorList>
            <person name="Goeker M."/>
        </authorList>
    </citation>
    <scope>NUCLEOTIDE SEQUENCE [LARGE SCALE GENOMIC DNA]</scope>
    <source>
        <strain evidence="2 3">DSM 26048</strain>
    </source>
</reference>
<feature type="transmembrane region" description="Helical" evidence="1">
    <location>
        <begin position="80"/>
        <end position="99"/>
    </location>
</feature>
<comment type="caution">
    <text evidence="2">The sequence shown here is derived from an EMBL/GenBank/DDBJ whole genome shotgun (WGS) entry which is preliminary data.</text>
</comment>
<evidence type="ECO:0000256" key="1">
    <source>
        <dbReference type="SAM" id="Phobius"/>
    </source>
</evidence>
<proteinExistence type="predicted"/>
<accession>A0ABS4IR95</accession>
<sequence>MSRWSILFNKEWLESRRNFKLLWLPIVFILLGITQPLITFYMPQILQAAGGLPEGVNFTFPELTGAQVMASTLSEQFDQLGLFIIIISMMGVVSGDKNSGMLSFMLTRSTSLTEYLSSKWLAQAIIVIISIIAGCMASYYYIDYLYSSIPFTSLLLGIGIYLVWCLFIFTFTMALSAILGKNAAVAFLSMVVLIVLKVATVLREEVQMFNPAYLTNHAVNMITQGETLSSFAPTVVVTVLLMLILMLLTRTYLSKKELVSM</sequence>
<keyword evidence="3" id="KW-1185">Reference proteome</keyword>
<feature type="transmembrane region" description="Helical" evidence="1">
    <location>
        <begin position="21"/>
        <end position="42"/>
    </location>
</feature>
<dbReference type="Pfam" id="PF12679">
    <property type="entry name" value="ABC2_membrane_2"/>
    <property type="match status" value="1"/>
</dbReference>
<feature type="transmembrane region" description="Helical" evidence="1">
    <location>
        <begin position="231"/>
        <end position="253"/>
    </location>
</feature>
<dbReference type="EMBL" id="JAGGLB010000003">
    <property type="protein sequence ID" value="MBP1990043.1"/>
    <property type="molecule type" value="Genomic_DNA"/>
</dbReference>
<keyword evidence="1" id="KW-0812">Transmembrane</keyword>
<feature type="transmembrane region" description="Helical" evidence="1">
    <location>
        <begin position="183"/>
        <end position="202"/>
    </location>
</feature>
<dbReference type="RefSeq" id="WP_209970800.1">
    <property type="nucleotide sequence ID" value="NZ_JAGGLB010000003.1"/>
</dbReference>